<keyword evidence="2" id="KW-0675">Receptor</keyword>
<dbReference type="Gene3D" id="3.40.50.300">
    <property type="entry name" value="P-loop containing nucleotide triphosphate hydrolases"/>
    <property type="match status" value="1"/>
</dbReference>
<dbReference type="SUPFAM" id="SSF52540">
    <property type="entry name" value="P-loop containing nucleoside triphosphate hydrolases"/>
    <property type="match status" value="1"/>
</dbReference>
<dbReference type="InterPro" id="IPR000157">
    <property type="entry name" value="TIR_dom"/>
</dbReference>
<dbReference type="Gene3D" id="3.40.50.10140">
    <property type="entry name" value="Toll/interleukin-1 receptor homology (TIR) domain"/>
    <property type="match status" value="1"/>
</dbReference>
<dbReference type="AlphaFoldDB" id="A0AA90NNA7"/>
<dbReference type="PROSITE" id="PS50104">
    <property type="entry name" value="TIR"/>
    <property type="match status" value="1"/>
</dbReference>
<comment type="caution">
    <text evidence="2">The sequence shown here is derived from an EMBL/GenBank/DDBJ whole genome shotgun (WGS) entry which is preliminary data.</text>
</comment>
<dbReference type="SMART" id="SM00255">
    <property type="entry name" value="TIR"/>
    <property type="match status" value="1"/>
</dbReference>
<evidence type="ECO:0000259" key="1">
    <source>
        <dbReference type="PROSITE" id="PS50104"/>
    </source>
</evidence>
<protein>
    <submittedName>
        <fullName evidence="2">Toll/interleukin-1 receptor domain-containing protein</fullName>
    </submittedName>
</protein>
<keyword evidence="3" id="KW-1185">Reference proteome</keyword>
<feature type="domain" description="TIR" evidence="1">
    <location>
        <begin position="1"/>
        <end position="143"/>
    </location>
</feature>
<dbReference type="InterPro" id="IPR027417">
    <property type="entry name" value="P-loop_NTPase"/>
</dbReference>
<dbReference type="Pfam" id="PF13676">
    <property type="entry name" value="TIR_2"/>
    <property type="match status" value="1"/>
</dbReference>
<evidence type="ECO:0000313" key="3">
    <source>
        <dbReference type="Proteomes" id="UP001178148"/>
    </source>
</evidence>
<sequence length="843" mass="97948">MNNKVFISYSHADEGYMLQLSNHLSAIKREGLIEEWHDRKIIAGQEWDHEISQNLLTSTIIILLISSDFLASDYCTDKEVQKAMEMHEKRKAIVVPIIIRSCDWARSPFSKIQALPKDALPVKKWGDEDDAWLDVCNSLRVTIETFSRSHVLVEKYNNLDYLEIHNEFQAWLEDTDILLTHKRVSKVLLGNVFVVPDLKSLVDDDKDIFHIKSFANILSKRSKYLIFGDEQQGKTSLLKYGFKQLYKNGLVPIYIEGKTINTSDSAKVIKKAVKKQYTDEVEFTDRRIVLLIDDFSDIKINEKSRAKFLNEIKNDYSHMVITGSKTFSYIAPEIQEFDEYSCFELLKFGHEKRSEITKKWISLGIEEQISDEELYQKSDELKLKLDSIIRGNIVPPKPIYVLMLLQMFEAYSQQNLELTSHGHCYQELIYQSFRQSSVSQENVSSYLNILTEFAWSQYKNSTGLSPDELHDFFDAYETEYLKINRSKVIDDLKSSSILITKENKINFKYPYLFYFFVAKKIAEGYSKSDEIRKEVETLLRELHREDYANILVFVTHHTKEDWILDEIQITLMELFEEEEKTKLTKGELSFMDEFLAEIPKLVMEKRKISVERKKHNKRLDNMEDEKTEDDAIDSNDLLAKINKVFKGMEIAGQIVRNRHSSLSRDSLYSLVEQGAGTGLRFLNYFINLSDMAKSEVVKSIEEHLYEHPNLTDEQVHKMAETAFLQITYGVINGVIRKIASAIGSKEAHEIYEQLEKQEGTPAIILLNKAISMHFDKSIDIDEIKKVSKALSNNAVCTRILRELVIQHTYMFPVTYKDKQKLSECLDISIQGQLFLDRQKEAKA</sequence>
<gene>
    <name evidence="2" type="ORF">QS748_14550</name>
</gene>
<dbReference type="Proteomes" id="UP001178148">
    <property type="component" value="Unassembled WGS sequence"/>
</dbReference>
<name>A0AA90NNA7_9GAMM</name>
<dbReference type="InterPro" id="IPR035897">
    <property type="entry name" value="Toll_tir_struct_dom_sf"/>
</dbReference>
<reference evidence="2 3" key="1">
    <citation type="journal article" date="2023" name="bioRxiv">
        <title>An intranuclear bacterial parasite of deep-sea mussels expresses apoptosis inhibitors acquired from its host.</title>
        <authorList>
            <person name="Gonzalez Porras M.A."/>
            <person name="Assie A."/>
            <person name="Tietjen M."/>
            <person name="Violette M."/>
            <person name="Kleiner M."/>
            <person name="Gruber-Vodicka H."/>
            <person name="Dubilier N."/>
            <person name="Leisch N."/>
        </authorList>
    </citation>
    <scope>NUCLEOTIDE SEQUENCE [LARGE SCALE GENOMIC DNA]</scope>
    <source>
        <strain evidence="2">IAP13</strain>
    </source>
</reference>
<accession>A0AA90NNA7</accession>
<dbReference type="Pfam" id="PF24406">
    <property type="entry name" value="nSTAND_NTPase4"/>
    <property type="match status" value="1"/>
</dbReference>
<dbReference type="InterPro" id="IPR057123">
    <property type="entry name" value="STAND_NTPase4_dom"/>
</dbReference>
<dbReference type="SUPFAM" id="SSF52200">
    <property type="entry name" value="Toll/Interleukin receptor TIR domain"/>
    <property type="match status" value="1"/>
</dbReference>
<organism evidence="2 3">
    <name type="scientific">Candidatus Endonucleibacter bathymodioli</name>
    <dbReference type="NCBI Taxonomy" id="539814"/>
    <lineage>
        <taxon>Bacteria</taxon>
        <taxon>Pseudomonadati</taxon>
        <taxon>Pseudomonadota</taxon>
        <taxon>Gammaproteobacteria</taxon>
        <taxon>Oceanospirillales</taxon>
        <taxon>Endozoicomonadaceae</taxon>
        <taxon>Candidatus Endonucleibacter</taxon>
    </lineage>
</organism>
<dbReference type="EMBL" id="JASXSV010000046">
    <property type="protein sequence ID" value="MDP0590334.1"/>
    <property type="molecule type" value="Genomic_DNA"/>
</dbReference>
<proteinExistence type="predicted"/>
<evidence type="ECO:0000313" key="2">
    <source>
        <dbReference type="EMBL" id="MDP0590334.1"/>
    </source>
</evidence>
<dbReference type="GO" id="GO:0007165">
    <property type="term" value="P:signal transduction"/>
    <property type="evidence" value="ECO:0007669"/>
    <property type="project" value="InterPro"/>
</dbReference>